<sequence length="62" mass="6754">EVSQQLEKEKEVLRSVDGRATASEMVGHAAALASHHAKQAALDAGKLPPDLNQNQVFFEREV</sequence>
<evidence type="ECO:0000313" key="2">
    <source>
        <dbReference type="Proteomes" id="UP000649617"/>
    </source>
</evidence>
<keyword evidence="2" id="KW-1185">Reference proteome</keyword>
<accession>A0A812W8S5</accession>
<reference evidence="1" key="1">
    <citation type="submission" date="2021-02" db="EMBL/GenBank/DDBJ databases">
        <authorList>
            <person name="Dougan E. K."/>
            <person name="Rhodes N."/>
            <person name="Thang M."/>
            <person name="Chan C."/>
        </authorList>
    </citation>
    <scope>NUCLEOTIDE SEQUENCE</scope>
</reference>
<name>A0A812W8S5_SYMPI</name>
<dbReference type="Proteomes" id="UP000649617">
    <property type="component" value="Unassembled WGS sequence"/>
</dbReference>
<dbReference type="EMBL" id="CAJNIZ010043871">
    <property type="protein sequence ID" value="CAE7671213.1"/>
    <property type="molecule type" value="Genomic_DNA"/>
</dbReference>
<organism evidence="1 2">
    <name type="scientific">Symbiodinium pilosum</name>
    <name type="common">Dinoflagellate</name>
    <dbReference type="NCBI Taxonomy" id="2952"/>
    <lineage>
        <taxon>Eukaryota</taxon>
        <taxon>Sar</taxon>
        <taxon>Alveolata</taxon>
        <taxon>Dinophyceae</taxon>
        <taxon>Suessiales</taxon>
        <taxon>Symbiodiniaceae</taxon>
        <taxon>Symbiodinium</taxon>
    </lineage>
</organism>
<proteinExistence type="predicted"/>
<evidence type="ECO:0000313" key="1">
    <source>
        <dbReference type="EMBL" id="CAE7671213.1"/>
    </source>
</evidence>
<dbReference type="AlphaFoldDB" id="A0A812W8S5"/>
<protein>
    <submittedName>
        <fullName evidence="1">Uncharacterized protein</fullName>
    </submittedName>
</protein>
<gene>
    <name evidence="1" type="ORF">SPIL2461_LOCUS18513</name>
</gene>
<feature type="non-terminal residue" evidence="1">
    <location>
        <position position="62"/>
    </location>
</feature>
<comment type="caution">
    <text evidence="1">The sequence shown here is derived from an EMBL/GenBank/DDBJ whole genome shotgun (WGS) entry which is preliminary data.</text>
</comment>